<dbReference type="RefSeq" id="WP_195871886.1">
    <property type="nucleotide sequence ID" value="NZ_JADOET010000010.1"/>
</dbReference>
<dbReference type="InterPro" id="IPR022998">
    <property type="entry name" value="ThiamineP_synth_TenI"/>
</dbReference>
<evidence type="ECO:0000256" key="1">
    <source>
        <dbReference type="ARBA" id="ARBA00004948"/>
    </source>
</evidence>
<dbReference type="PANTHER" id="PTHR20857">
    <property type="entry name" value="THIAMINE-PHOSPHATE PYROPHOSPHORYLASE"/>
    <property type="match status" value="1"/>
</dbReference>
<dbReference type="SUPFAM" id="SSF51391">
    <property type="entry name" value="Thiamin phosphate synthase"/>
    <property type="match status" value="1"/>
</dbReference>
<evidence type="ECO:0000313" key="5">
    <source>
        <dbReference type="Proteomes" id="UP000611215"/>
    </source>
</evidence>
<keyword evidence="2" id="KW-0784">Thiamine biosynthesis</keyword>
<feature type="domain" description="Thiamine phosphate synthase/TenI" evidence="3">
    <location>
        <begin position="14"/>
        <end position="186"/>
    </location>
</feature>
<gene>
    <name evidence="4" type="ORF">ITJ86_12000</name>
</gene>
<dbReference type="InterPro" id="IPR036206">
    <property type="entry name" value="ThiamineP_synth_sf"/>
</dbReference>
<comment type="pathway">
    <text evidence="1">Cofactor biosynthesis; thiamine diphosphate biosynthesis.</text>
</comment>
<name>A0ABS0EJJ4_9FLAO</name>
<proteinExistence type="predicted"/>
<dbReference type="EMBL" id="JADOET010000010">
    <property type="protein sequence ID" value="MBF8150625.1"/>
    <property type="molecule type" value="Genomic_DNA"/>
</dbReference>
<comment type="caution">
    <text evidence="4">The sequence shown here is derived from an EMBL/GenBank/DDBJ whole genome shotgun (WGS) entry which is preliminary data.</text>
</comment>
<evidence type="ECO:0000313" key="4">
    <source>
        <dbReference type="EMBL" id="MBF8150625.1"/>
    </source>
</evidence>
<evidence type="ECO:0000256" key="2">
    <source>
        <dbReference type="ARBA" id="ARBA00022977"/>
    </source>
</evidence>
<dbReference type="PANTHER" id="PTHR20857:SF15">
    <property type="entry name" value="THIAMINE-PHOSPHATE SYNTHASE"/>
    <property type="match status" value="1"/>
</dbReference>
<accession>A0ABS0EJJ4</accession>
<evidence type="ECO:0000259" key="3">
    <source>
        <dbReference type="Pfam" id="PF02581"/>
    </source>
</evidence>
<dbReference type="Gene3D" id="3.20.20.70">
    <property type="entry name" value="Aldolase class I"/>
    <property type="match status" value="1"/>
</dbReference>
<reference evidence="4 5" key="1">
    <citation type="submission" date="2020-11" db="EMBL/GenBank/DDBJ databases">
        <title>Winogradskyella marina sp. nov., isolated from marine sediment.</title>
        <authorList>
            <person name="Bo J."/>
            <person name="Wang S."/>
            <person name="Song X."/>
            <person name="Du Z."/>
        </authorList>
    </citation>
    <scope>NUCLEOTIDE SEQUENCE [LARGE SCALE GENOMIC DNA]</scope>
    <source>
        <strain evidence="4 5">F6397</strain>
    </source>
</reference>
<organism evidence="4 5">
    <name type="scientific">Winogradskyella marina</name>
    <dbReference type="NCBI Taxonomy" id="2785530"/>
    <lineage>
        <taxon>Bacteria</taxon>
        <taxon>Pseudomonadati</taxon>
        <taxon>Bacteroidota</taxon>
        <taxon>Flavobacteriia</taxon>
        <taxon>Flavobacteriales</taxon>
        <taxon>Flavobacteriaceae</taxon>
        <taxon>Winogradskyella</taxon>
    </lineage>
</organism>
<dbReference type="Proteomes" id="UP000611215">
    <property type="component" value="Unassembled WGS sequence"/>
</dbReference>
<protein>
    <submittedName>
        <fullName evidence="4">Thiamine phosphate synthase</fullName>
    </submittedName>
</protein>
<sequence length="213" mass="23285">MIISKLHYISQGNTPEDHLKNIQSACTSGIELVQLHLTDVPEAKYLEIAKAARDITFHFQTRLIINGNYKIAKAVKAEGVHLEKSDLCPTEIRPHLHTWQIIGATANTLEDCEALLAKGIDYITLEPFRTSTKDSSTITLGIEGYTAINNALISETPIIGCGHITTDDVTAILETGISGIAVSEAITQNFDSIKQFNLLLKASATGEIRHTFN</sequence>
<keyword evidence="5" id="KW-1185">Reference proteome</keyword>
<dbReference type="CDD" id="cd00564">
    <property type="entry name" value="TMP_TenI"/>
    <property type="match status" value="1"/>
</dbReference>
<dbReference type="InterPro" id="IPR013785">
    <property type="entry name" value="Aldolase_TIM"/>
</dbReference>
<dbReference type="Pfam" id="PF02581">
    <property type="entry name" value="TMP-TENI"/>
    <property type="match status" value="1"/>
</dbReference>